<dbReference type="Proteomes" id="UP000092462">
    <property type="component" value="Unassembled WGS sequence"/>
</dbReference>
<feature type="region of interest" description="Disordered" evidence="2">
    <location>
        <begin position="387"/>
        <end position="406"/>
    </location>
</feature>
<dbReference type="GO" id="GO:0005737">
    <property type="term" value="C:cytoplasm"/>
    <property type="evidence" value="ECO:0007669"/>
    <property type="project" value="UniProtKB-ARBA"/>
</dbReference>
<dbReference type="SUPFAM" id="SSF47923">
    <property type="entry name" value="Ypt/Rab-GAP domain of gyp1p"/>
    <property type="match status" value="2"/>
</dbReference>
<evidence type="ECO:0000313" key="5">
    <source>
        <dbReference type="Proteomes" id="UP000092462"/>
    </source>
</evidence>
<feature type="domain" description="Rab-GAP TBC" evidence="3">
    <location>
        <begin position="1"/>
        <end position="45"/>
    </location>
</feature>
<dbReference type="VEuPathDB" id="VectorBase:PPAPM1_008812"/>
<dbReference type="PANTHER" id="PTHR22957:SF502">
    <property type="entry name" value="SMALL G PROTEIN SIGNALING MODULATOR 2-RELATED"/>
    <property type="match status" value="1"/>
</dbReference>
<feature type="compositionally biased region" description="Low complexity" evidence="2">
    <location>
        <begin position="232"/>
        <end position="251"/>
    </location>
</feature>
<feature type="compositionally biased region" description="Basic and acidic residues" evidence="2">
    <location>
        <begin position="434"/>
        <end position="443"/>
    </location>
</feature>
<feature type="domain" description="Rab-GAP TBC" evidence="3">
    <location>
        <begin position="326"/>
        <end position="633"/>
    </location>
</feature>
<feature type="compositionally biased region" description="Polar residues" evidence="2">
    <location>
        <begin position="252"/>
        <end position="264"/>
    </location>
</feature>
<protein>
    <recommendedName>
        <fullName evidence="3">Rab-GAP TBC domain-containing protein</fullName>
    </recommendedName>
</protein>
<evidence type="ECO:0000256" key="2">
    <source>
        <dbReference type="SAM" id="MobiDB-lite"/>
    </source>
</evidence>
<dbReference type="PANTHER" id="PTHR22957">
    <property type="entry name" value="TBC1 DOMAIN FAMILY MEMBER GTPASE-ACTIVATING PROTEIN"/>
    <property type="match status" value="1"/>
</dbReference>
<dbReference type="VEuPathDB" id="VectorBase:PPAI002000"/>
<dbReference type="EnsemblMetazoa" id="PPAI002000-RA">
    <property type="protein sequence ID" value="PPAI002000-PA"/>
    <property type="gene ID" value="PPAI002000"/>
</dbReference>
<dbReference type="AlphaFoldDB" id="A0A1B0D3S7"/>
<sequence>MYDLMHAHGDYTHFYFCYRWFLLDFKRELVYADVFATWEAIWAAKHVASGHFVLFLALALLETYRDIIIVNIIYNFPCSSFWAYALNINVDDIVYVHCHQARGTDTGGTIILVGQDGVQRPPIHFPEGGHMASFLSCLETGLLPHGQLDPPLWSQRGIGKVFPLLSRGRRRPLPSLLEAATSGEETPIDYVFRVVNKSNHEEFREYSRSSLCMKSLSCVLIVQNCPRRHQLSSCSTNESSDCSSKSMSIDSTNPAPDTSPQGKSQTASIALVCSTMRRQIISRAFYGWLAYFGTEEGLTKSVWEEMNADGVVSDDTEVYRLVYFGGVEHSIRKEVWPYLLGHYSFGSTVEERAELDQSTHNYYETTMSEWLAVEAIVRQRDKEKTAHAVAKLSSESGSGDKTKGVHLDGEMENDVFEENVYSDISDVEGFDDNDANHIKELPLDPKNPTSPSDTEPQPEDEEKKVMQLEVGGESAGGSNKSSPTASSYETVGAEFIEFSDPNLSKLQSPSTDKEEEEDTVCGETSAHVIVTNASIDVANLPEGLAEKEKTSDPMSPLPEETGQNSLDALQEPKSACVSPASSNGGIYSSELLELFGLNLHRIEKDVNRCDRNYYFFANENIGNLDKLRNVICT</sequence>
<keyword evidence="1" id="KW-0343">GTPase activation</keyword>
<dbReference type="InterPro" id="IPR000195">
    <property type="entry name" value="Rab-GAP-TBC_dom"/>
</dbReference>
<dbReference type="GO" id="GO:0005096">
    <property type="term" value="F:GTPase activator activity"/>
    <property type="evidence" value="ECO:0007669"/>
    <property type="project" value="UniProtKB-KW"/>
</dbReference>
<organism evidence="4 5">
    <name type="scientific">Phlebotomus papatasi</name>
    <name type="common">Sandfly</name>
    <dbReference type="NCBI Taxonomy" id="29031"/>
    <lineage>
        <taxon>Eukaryota</taxon>
        <taxon>Metazoa</taxon>
        <taxon>Ecdysozoa</taxon>
        <taxon>Arthropoda</taxon>
        <taxon>Hexapoda</taxon>
        <taxon>Insecta</taxon>
        <taxon>Pterygota</taxon>
        <taxon>Neoptera</taxon>
        <taxon>Endopterygota</taxon>
        <taxon>Diptera</taxon>
        <taxon>Nematocera</taxon>
        <taxon>Psychodoidea</taxon>
        <taxon>Psychodidae</taxon>
        <taxon>Phlebotomus</taxon>
        <taxon>Phlebotomus</taxon>
    </lineage>
</organism>
<evidence type="ECO:0000259" key="3">
    <source>
        <dbReference type="PROSITE" id="PS50086"/>
    </source>
</evidence>
<feature type="region of interest" description="Disordered" evidence="2">
    <location>
        <begin position="231"/>
        <end position="264"/>
    </location>
</feature>
<accession>A0A1B0D3S7</accession>
<dbReference type="Gene3D" id="2.30.29.230">
    <property type="match status" value="1"/>
</dbReference>
<reference evidence="4" key="1">
    <citation type="submission" date="2022-08" db="UniProtKB">
        <authorList>
            <consortium name="EnsemblMetazoa"/>
        </authorList>
    </citation>
    <scope>IDENTIFICATION</scope>
    <source>
        <strain evidence="4">Israel</strain>
    </source>
</reference>
<dbReference type="Pfam" id="PF12068">
    <property type="entry name" value="PH_RBD"/>
    <property type="match status" value="1"/>
</dbReference>
<dbReference type="PROSITE" id="PS50086">
    <property type="entry name" value="TBC_RABGAP"/>
    <property type="match status" value="2"/>
</dbReference>
<name>A0A1B0D3S7_PHLPP</name>
<feature type="region of interest" description="Disordered" evidence="2">
    <location>
        <begin position="426"/>
        <end position="463"/>
    </location>
</feature>
<dbReference type="EMBL" id="AJVK01011020">
    <property type="status" value="NOT_ANNOTATED_CDS"/>
    <property type="molecule type" value="Genomic_DNA"/>
</dbReference>
<evidence type="ECO:0000256" key="1">
    <source>
        <dbReference type="ARBA" id="ARBA00022468"/>
    </source>
</evidence>
<keyword evidence="5" id="KW-1185">Reference proteome</keyword>
<evidence type="ECO:0000313" key="4">
    <source>
        <dbReference type="EnsemblMetazoa" id="PPAI002000-PA"/>
    </source>
</evidence>
<dbReference type="InterPro" id="IPR021935">
    <property type="entry name" value="SGSM1/2_RBD"/>
</dbReference>
<dbReference type="InterPro" id="IPR035969">
    <property type="entry name" value="Rab-GAP_TBC_sf"/>
</dbReference>
<proteinExistence type="predicted"/>